<organism evidence="1 2">
    <name type="scientific">Litorilituus sediminis</name>
    <dbReference type="NCBI Taxonomy" id="718192"/>
    <lineage>
        <taxon>Bacteria</taxon>
        <taxon>Pseudomonadati</taxon>
        <taxon>Pseudomonadota</taxon>
        <taxon>Gammaproteobacteria</taxon>
        <taxon>Alteromonadales</taxon>
        <taxon>Colwelliaceae</taxon>
        <taxon>Litorilituus</taxon>
    </lineage>
</organism>
<protein>
    <submittedName>
        <fullName evidence="1">TIGR02922 family protein</fullName>
    </submittedName>
</protein>
<evidence type="ECO:0000313" key="2">
    <source>
        <dbReference type="Proteomes" id="UP000290244"/>
    </source>
</evidence>
<accession>A0A4P6P2J7</accession>
<dbReference type="EMBL" id="CP034759">
    <property type="protein sequence ID" value="QBG35501.1"/>
    <property type="molecule type" value="Genomic_DNA"/>
</dbReference>
<dbReference type="OrthoDB" id="6228741at2"/>
<dbReference type="AlphaFoldDB" id="A0A4P6P2J7"/>
<dbReference type="InterPro" id="IPR014271">
    <property type="entry name" value="CHP02922"/>
</dbReference>
<dbReference type="Proteomes" id="UP000290244">
    <property type="component" value="Chromosome"/>
</dbReference>
<name>A0A4P6P2J7_9GAMM</name>
<reference evidence="1 2" key="1">
    <citation type="submission" date="2018-12" db="EMBL/GenBank/DDBJ databases">
        <title>Complete genome of Litorilituus sediminis.</title>
        <authorList>
            <person name="Liu A."/>
            <person name="Rong J."/>
        </authorList>
    </citation>
    <scope>NUCLEOTIDE SEQUENCE [LARGE SCALE GENOMIC DNA]</scope>
    <source>
        <strain evidence="1 2">JCM 17549</strain>
    </source>
</reference>
<evidence type="ECO:0000313" key="1">
    <source>
        <dbReference type="EMBL" id="QBG35501.1"/>
    </source>
</evidence>
<dbReference type="RefSeq" id="WP_130600738.1">
    <property type="nucleotide sequence ID" value="NZ_CP034759.1"/>
</dbReference>
<dbReference type="KEGG" id="lsd:EMK97_07125"/>
<sequence length="69" mass="7725">MCEAQRKVTVIYCSDGELTLYRKTKSFAVNAYGDMIIPQDFKQGKTIVALCEGDVEVINSLGDRLISDY</sequence>
<proteinExistence type="predicted"/>
<dbReference type="NCBIfam" id="TIGR02922">
    <property type="entry name" value="TIGR02922 family protein"/>
    <property type="match status" value="1"/>
</dbReference>
<dbReference type="Pfam" id="PF09558">
    <property type="entry name" value="DUF2375"/>
    <property type="match status" value="1"/>
</dbReference>
<keyword evidence="2" id="KW-1185">Reference proteome</keyword>
<gene>
    <name evidence="1" type="ORF">EMK97_07125</name>
</gene>